<organism evidence="2 3">
    <name type="scientific">Theobroma cacao</name>
    <name type="common">Cacao</name>
    <name type="synonym">Cocoa</name>
    <dbReference type="NCBI Taxonomy" id="3641"/>
    <lineage>
        <taxon>Eukaryota</taxon>
        <taxon>Viridiplantae</taxon>
        <taxon>Streptophyta</taxon>
        <taxon>Embryophyta</taxon>
        <taxon>Tracheophyta</taxon>
        <taxon>Spermatophyta</taxon>
        <taxon>Magnoliopsida</taxon>
        <taxon>eudicotyledons</taxon>
        <taxon>Gunneridae</taxon>
        <taxon>Pentapetalae</taxon>
        <taxon>rosids</taxon>
        <taxon>malvids</taxon>
        <taxon>Malvales</taxon>
        <taxon>Malvaceae</taxon>
        <taxon>Byttnerioideae</taxon>
        <taxon>Theobroma</taxon>
    </lineage>
</organism>
<feature type="transmembrane region" description="Helical" evidence="1">
    <location>
        <begin position="6"/>
        <end position="24"/>
    </location>
</feature>
<protein>
    <submittedName>
        <fullName evidence="2">Uncharacterized protein</fullName>
    </submittedName>
</protein>
<proteinExistence type="predicted"/>
<evidence type="ECO:0000313" key="3">
    <source>
        <dbReference type="Proteomes" id="UP000026915"/>
    </source>
</evidence>
<dbReference type="Gramene" id="EOY34288">
    <property type="protein sequence ID" value="EOY34288"/>
    <property type="gene ID" value="TCM_042013"/>
</dbReference>
<keyword evidence="3" id="KW-1185">Reference proteome</keyword>
<sequence>MHHFTDAQVTLTICISILAKMTLLSSKGNKRKPKCQKISFDPLLISNFHNSLHENKLFLNRRNLKGSKKKLLIKHEFSIKVLETKIKKLNARKAGL</sequence>
<dbReference type="Proteomes" id="UP000026915">
    <property type="component" value="Chromosome 9"/>
</dbReference>
<reference evidence="2 3" key="1">
    <citation type="journal article" date="2013" name="Genome Biol.">
        <title>The genome sequence of the most widely cultivated cacao type and its use to identify candidate genes regulating pod color.</title>
        <authorList>
            <person name="Motamayor J.C."/>
            <person name="Mockaitis K."/>
            <person name="Schmutz J."/>
            <person name="Haiminen N."/>
            <person name="Iii D.L."/>
            <person name="Cornejo O."/>
            <person name="Findley S.D."/>
            <person name="Zheng P."/>
            <person name="Utro F."/>
            <person name="Royaert S."/>
            <person name="Saski C."/>
            <person name="Jenkins J."/>
            <person name="Podicheti R."/>
            <person name="Zhao M."/>
            <person name="Scheffler B.E."/>
            <person name="Stack J.C."/>
            <person name="Feltus F.A."/>
            <person name="Mustiga G.M."/>
            <person name="Amores F."/>
            <person name="Phillips W."/>
            <person name="Marelli J.P."/>
            <person name="May G.D."/>
            <person name="Shapiro H."/>
            <person name="Ma J."/>
            <person name="Bustamante C.D."/>
            <person name="Schnell R.J."/>
            <person name="Main D."/>
            <person name="Gilbert D."/>
            <person name="Parida L."/>
            <person name="Kuhn D.N."/>
        </authorList>
    </citation>
    <scope>NUCLEOTIDE SEQUENCE [LARGE SCALE GENOMIC DNA]</scope>
    <source>
        <strain evidence="3">cv. Matina 1-6</strain>
    </source>
</reference>
<dbReference type="EMBL" id="CM001887">
    <property type="protein sequence ID" value="EOY34288.1"/>
    <property type="molecule type" value="Genomic_DNA"/>
</dbReference>
<gene>
    <name evidence="2" type="ORF">TCM_042013</name>
</gene>
<accession>A0A061GXZ5</accession>
<name>A0A061GXZ5_THECC</name>
<dbReference type="HOGENOM" id="CLU_2363891_0_0_1"/>
<keyword evidence="1" id="KW-0472">Membrane</keyword>
<evidence type="ECO:0000313" key="2">
    <source>
        <dbReference type="EMBL" id="EOY34288.1"/>
    </source>
</evidence>
<keyword evidence="1" id="KW-0812">Transmembrane</keyword>
<keyword evidence="1" id="KW-1133">Transmembrane helix</keyword>
<dbReference type="InParanoid" id="A0A061GXZ5"/>
<dbReference type="AlphaFoldDB" id="A0A061GXZ5"/>
<evidence type="ECO:0000256" key="1">
    <source>
        <dbReference type="SAM" id="Phobius"/>
    </source>
</evidence>